<keyword evidence="2" id="KW-1185">Reference proteome</keyword>
<protein>
    <recommendedName>
        <fullName evidence="3">Uracil-DNA glycosylase-like domain-containing protein</fullName>
    </recommendedName>
</protein>
<evidence type="ECO:0000313" key="2">
    <source>
        <dbReference type="Proteomes" id="UP000621516"/>
    </source>
</evidence>
<comment type="caution">
    <text evidence="1">The sequence shown here is derived from an EMBL/GenBank/DDBJ whole genome shotgun (WGS) entry which is preliminary data.</text>
</comment>
<dbReference type="InterPro" id="IPR036895">
    <property type="entry name" value="Uracil-DNA_glycosylase-like_sf"/>
</dbReference>
<evidence type="ECO:0000313" key="1">
    <source>
        <dbReference type="EMBL" id="MBD0824445.1"/>
    </source>
</evidence>
<dbReference type="Proteomes" id="UP000621516">
    <property type="component" value="Unassembled WGS sequence"/>
</dbReference>
<gene>
    <name evidence="1" type="ORF">ICJ85_10500</name>
</gene>
<evidence type="ECO:0008006" key="3">
    <source>
        <dbReference type="Google" id="ProtNLM"/>
    </source>
</evidence>
<dbReference type="SUPFAM" id="SSF52141">
    <property type="entry name" value="Uracil-DNA glycosylase-like"/>
    <property type="match status" value="1"/>
</dbReference>
<dbReference type="Gene3D" id="3.40.470.10">
    <property type="entry name" value="Uracil-DNA glycosylase-like domain"/>
    <property type="match status" value="1"/>
</dbReference>
<organism evidence="1 2">
    <name type="scientific">Aestuariibaculum marinum</name>
    <dbReference type="NCBI Taxonomy" id="2683592"/>
    <lineage>
        <taxon>Bacteria</taxon>
        <taxon>Pseudomonadati</taxon>
        <taxon>Bacteroidota</taxon>
        <taxon>Flavobacteriia</taxon>
        <taxon>Flavobacteriales</taxon>
        <taxon>Flavobacteriaceae</taxon>
    </lineage>
</organism>
<sequence>MEEFAELIPKEIYNLSGSVFYSGRKAFTGKKDLYIIGLNPGGSEILKRENTIIRHTQKTLKLERDEWSEYKDEIWQGEAGKHGLQPRVLHLLEKVNLSPYEVPASNICFVRSTVEKKIEDKINYYNNICWDFHHNVIKKLEIKVILCFGNTSGKFVCDKLIANELVEQYEEENNRKWKSKVFKNSGGIYVIVATHPSRADWTNPKSDPSKLVVKYINKTKSN</sequence>
<dbReference type="EMBL" id="JACVXD010000005">
    <property type="protein sequence ID" value="MBD0824445.1"/>
    <property type="molecule type" value="Genomic_DNA"/>
</dbReference>
<accession>A0A8J6Q1A9</accession>
<name>A0A8J6Q1A9_9FLAO</name>
<dbReference type="AlphaFoldDB" id="A0A8J6Q1A9"/>
<dbReference type="RefSeq" id="WP_188223745.1">
    <property type="nucleotide sequence ID" value="NZ_JACVXD010000005.1"/>
</dbReference>
<proteinExistence type="predicted"/>
<reference evidence="1 2" key="1">
    <citation type="journal article" date="2018" name="J. Microbiol.">
        <title>Aestuariibaculum marinum sp. nov., a marine bacterium isolated from seawater in South Korea.</title>
        <authorList>
            <person name="Choi J."/>
            <person name="Lee D."/>
            <person name="Jang J.H."/>
            <person name="Cha S."/>
            <person name="Seo T."/>
        </authorList>
    </citation>
    <scope>NUCLEOTIDE SEQUENCE [LARGE SCALE GENOMIC DNA]</scope>
    <source>
        <strain evidence="1 2">IP7</strain>
    </source>
</reference>